<evidence type="ECO:0000313" key="2">
    <source>
        <dbReference type="Proteomes" id="UP001378960"/>
    </source>
</evidence>
<protein>
    <recommendedName>
        <fullName evidence="3">Coatomer subunit epsilon</fullName>
    </recommendedName>
</protein>
<dbReference type="Pfam" id="PF04733">
    <property type="entry name" value="Coatomer_E"/>
    <property type="match status" value="1"/>
</dbReference>
<dbReference type="InterPro" id="IPR011990">
    <property type="entry name" value="TPR-like_helical_dom_sf"/>
</dbReference>
<proteinExistence type="predicted"/>
<name>A0AAV5R6D6_PICKL</name>
<evidence type="ECO:0008006" key="3">
    <source>
        <dbReference type="Google" id="ProtNLM"/>
    </source>
</evidence>
<evidence type="ECO:0000313" key="1">
    <source>
        <dbReference type="EMBL" id="GMM46875.1"/>
    </source>
</evidence>
<organism evidence="1 2">
    <name type="scientific">Pichia kluyveri</name>
    <name type="common">Yeast</name>
    <dbReference type="NCBI Taxonomy" id="36015"/>
    <lineage>
        <taxon>Eukaryota</taxon>
        <taxon>Fungi</taxon>
        <taxon>Dikarya</taxon>
        <taxon>Ascomycota</taxon>
        <taxon>Saccharomycotina</taxon>
        <taxon>Pichiomycetes</taxon>
        <taxon>Pichiales</taxon>
        <taxon>Pichiaceae</taxon>
        <taxon>Pichia</taxon>
    </lineage>
</organism>
<dbReference type="AlphaFoldDB" id="A0AAV5R6D6"/>
<gene>
    <name evidence="1" type="ORF">DAPK24_034500</name>
</gene>
<keyword evidence="2" id="KW-1185">Reference proteome</keyword>
<dbReference type="Gene3D" id="1.25.40.10">
    <property type="entry name" value="Tetratricopeptide repeat domain"/>
    <property type="match status" value="1"/>
</dbReference>
<reference evidence="1 2" key="1">
    <citation type="journal article" date="2023" name="Elife">
        <title>Identification of key yeast species and microbe-microbe interactions impacting larval growth of Drosophila in the wild.</title>
        <authorList>
            <person name="Mure A."/>
            <person name="Sugiura Y."/>
            <person name="Maeda R."/>
            <person name="Honda K."/>
            <person name="Sakurai N."/>
            <person name="Takahashi Y."/>
            <person name="Watada M."/>
            <person name="Katoh T."/>
            <person name="Gotoh A."/>
            <person name="Gotoh Y."/>
            <person name="Taniguchi I."/>
            <person name="Nakamura K."/>
            <person name="Hayashi T."/>
            <person name="Katayama T."/>
            <person name="Uemura T."/>
            <person name="Hattori Y."/>
        </authorList>
    </citation>
    <scope>NUCLEOTIDE SEQUENCE [LARGE SCALE GENOMIC DNA]</scope>
    <source>
        <strain evidence="1 2">PK-24</strain>
    </source>
</reference>
<sequence>MYLTPEKELYTIIQLFYSGNFNDIISLNLINEFDFSNILYDFEANFYKIRSFIILNQNNDALELLNILQNRISIAKENNQIDELSFNTLILDIKVIISYLNNQLDNDLLNLIDNDKPSLALIYKNKYLKNIPISIKNPDLDLESYILLLFTNYPNNIDQYINKLIDLKSHYSDSLILEFAFAWLGLLSNFNDNINLKNSYYFFDELNSSSNTNSLKIKINLFACHLKLINIPESLEILKSIENEEENSNPSYDYSLLINKISLASITSNSIERSKLIDEISSKFPNSPYVSDLNSKSQLFDSIVKEYA</sequence>
<dbReference type="Proteomes" id="UP001378960">
    <property type="component" value="Unassembled WGS sequence"/>
</dbReference>
<dbReference type="EMBL" id="BTGB01000005">
    <property type="protein sequence ID" value="GMM46875.1"/>
    <property type="molecule type" value="Genomic_DNA"/>
</dbReference>
<comment type="caution">
    <text evidence="1">The sequence shown here is derived from an EMBL/GenBank/DDBJ whole genome shotgun (WGS) entry which is preliminary data.</text>
</comment>
<accession>A0AAV5R6D6</accession>